<name>A0A8H3D7E2_9AGAM</name>
<dbReference type="AlphaFoldDB" id="A0A8H3D7E2"/>
<evidence type="ECO:0000313" key="3">
    <source>
        <dbReference type="Proteomes" id="UP000663850"/>
    </source>
</evidence>
<reference evidence="2" key="1">
    <citation type="submission" date="2021-01" db="EMBL/GenBank/DDBJ databases">
        <authorList>
            <person name="Kaushik A."/>
        </authorList>
    </citation>
    <scope>NUCLEOTIDE SEQUENCE</scope>
    <source>
        <strain evidence="2">Type strain: AG8-Rh-89/</strain>
    </source>
</reference>
<feature type="region of interest" description="Disordered" evidence="1">
    <location>
        <begin position="278"/>
        <end position="305"/>
    </location>
</feature>
<evidence type="ECO:0000313" key="2">
    <source>
        <dbReference type="EMBL" id="CAE6511063.1"/>
    </source>
</evidence>
<accession>A0A8H3D7E2</accession>
<organism evidence="2 3">
    <name type="scientific">Rhizoctonia solani</name>
    <dbReference type="NCBI Taxonomy" id="456999"/>
    <lineage>
        <taxon>Eukaryota</taxon>
        <taxon>Fungi</taxon>
        <taxon>Dikarya</taxon>
        <taxon>Basidiomycota</taxon>
        <taxon>Agaricomycotina</taxon>
        <taxon>Agaricomycetes</taxon>
        <taxon>Cantharellales</taxon>
        <taxon>Ceratobasidiaceae</taxon>
        <taxon>Rhizoctonia</taxon>
    </lineage>
</organism>
<sequence>MRRSGRTPSLSSSSHSDKLPVYLTLVSTKDTFLDTLLVNRATGVPLYATITEAECTTIYAIDRAMELHRIVTVNWGQGGKPSRTTLTNRTNETVLLSEVWSTNQNQKALGSFLEKKKTADINYSYGQFASRWTQRPEAWFNMGFLDIVCHRQQPPANSFQSPETSPPPLTSSPPLLSERPFATMTLYMPGSPWIKIDLHSRDSLQRITHDGGFADLDHVVLGALLTCTHTERKRGKEPDGWLNEAQLREHLRAKHQLVNRTRSMETLPVYRARQSGESLAPSYASRTSLQARESPYDNRLDEGFA</sequence>
<gene>
    <name evidence="2" type="ORF">RDB_LOCUS106419</name>
</gene>
<protein>
    <submittedName>
        <fullName evidence="2">Uncharacterized protein</fullName>
    </submittedName>
</protein>
<feature type="region of interest" description="Disordered" evidence="1">
    <location>
        <begin position="155"/>
        <end position="176"/>
    </location>
</feature>
<proteinExistence type="predicted"/>
<dbReference type="EMBL" id="CAJMWZ010005785">
    <property type="protein sequence ID" value="CAE6511063.1"/>
    <property type="molecule type" value="Genomic_DNA"/>
</dbReference>
<comment type="caution">
    <text evidence="2">The sequence shown here is derived from an EMBL/GenBank/DDBJ whole genome shotgun (WGS) entry which is preliminary data.</text>
</comment>
<evidence type="ECO:0000256" key="1">
    <source>
        <dbReference type="SAM" id="MobiDB-lite"/>
    </source>
</evidence>
<feature type="compositionally biased region" description="Basic and acidic residues" evidence="1">
    <location>
        <begin position="294"/>
        <end position="305"/>
    </location>
</feature>
<dbReference type="Proteomes" id="UP000663850">
    <property type="component" value="Unassembled WGS sequence"/>
</dbReference>